<dbReference type="InterPro" id="IPR045495">
    <property type="entry name" value="PI4K_N"/>
</dbReference>
<dbReference type="AlphaFoldDB" id="A0A183V671"/>
<accession>A0A183V671</accession>
<evidence type="ECO:0000313" key="4">
    <source>
        <dbReference type="Proteomes" id="UP000050794"/>
    </source>
</evidence>
<evidence type="ECO:0000313" key="3">
    <source>
        <dbReference type="EMBL" id="VDM47562.1"/>
    </source>
</evidence>
<proteinExistence type="inferred from homology"/>
<sequence>MEASPSTRNFVGDDLKNCSGSSLVLENAIMILGGIGVALVDVKNVPQLVFNIFTQRFSKPTTSLDGQMVSALANMWIAGAREIYKPIWLLFTKITVESSNRAYSSDASSGSEHRFAHVSLAVDTALARMAENVVDEEDKMTLLHRLLELFVQLGLEGKKAGERIAKAIVKVVVAYNVSLHR</sequence>
<evidence type="ECO:0000259" key="2">
    <source>
        <dbReference type="Pfam" id="PF19274"/>
    </source>
</evidence>
<reference evidence="3 4" key="2">
    <citation type="submission" date="2018-11" db="EMBL/GenBank/DDBJ databases">
        <authorList>
            <consortium name="Pathogen Informatics"/>
        </authorList>
    </citation>
    <scope>NUCLEOTIDE SEQUENCE [LARGE SCALE GENOMIC DNA]</scope>
</reference>
<dbReference type="Pfam" id="PF19274">
    <property type="entry name" value="PI4K_N"/>
    <property type="match status" value="1"/>
</dbReference>
<reference evidence="5" key="1">
    <citation type="submission" date="2016-06" db="UniProtKB">
        <authorList>
            <consortium name="WormBaseParasite"/>
        </authorList>
    </citation>
    <scope>IDENTIFICATION</scope>
</reference>
<protein>
    <submittedName>
        <fullName evidence="5">PI4K_N domain-containing protein</fullName>
    </submittedName>
</protein>
<keyword evidence="4" id="KW-1185">Reference proteome</keyword>
<evidence type="ECO:0000256" key="1">
    <source>
        <dbReference type="ARBA" id="ARBA00006209"/>
    </source>
</evidence>
<name>A0A183V671_TOXCA</name>
<comment type="similarity">
    <text evidence="1">Belongs to the PI3/PI4-kinase family. Type III PI4K subfamily.</text>
</comment>
<gene>
    <name evidence="3" type="ORF">TCNE_LOCUS16241</name>
</gene>
<evidence type="ECO:0000313" key="5">
    <source>
        <dbReference type="WBParaSite" id="TCNE_0001624201-mRNA-1"/>
    </source>
</evidence>
<dbReference type="EMBL" id="UYWY01023432">
    <property type="protein sequence ID" value="VDM47562.1"/>
    <property type="molecule type" value="Genomic_DNA"/>
</dbReference>
<dbReference type="Proteomes" id="UP000050794">
    <property type="component" value="Unassembled WGS sequence"/>
</dbReference>
<feature type="domain" description="PI4-kinase N-terminal" evidence="2">
    <location>
        <begin position="26"/>
        <end position="164"/>
    </location>
</feature>
<organism evidence="4 5">
    <name type="scientific">Toxocara canis</name>
    <name type="common">Canine roundworm</name>
    <dbReference type="NCBI Taxonomy" id="6265"/>
    <lineage>
        <taxon>Eukaryota</taxon>
        <taxon>Metazoa</taxon>
        <taxon>Ecdysozoa</taxon>
        <taxon>Nematoda</taxon>
        <taxon>Chromadorea</taxon>
        <taxon>Rhabditida</taxon>
        <taxon>Spirurina</taxon>
        <taxon>Ascaridomorpha</taxon>
        <taxon>Ascaridoidea</taxon>
        <taxon>Toxocaridae</taxon>
        <taxon>Toxocara</taxon>
    </lineage>
</organism>
<dbReference type="WBParaSite" id="TCNE_0001624201-mRNA-1">
    <property type="protein sequence ID" value="TCNE_0001624201-mRNA-1"/>
    <property type="gene ID" value="TCNE_0001624201"/>
</dbReference>